<evidence type="ECO:0000313" key="5">
    <source>
        <dbReference type="EMBL" id="GGJ24545.1"/>
    </source>
</evidence>
<organism evidence="5 6">
    <name type="scientific">Deinococcus roseus</name>
    <dbReference type="NCBI Taxonomy" id="392414"/>
    <lineage>
        <taxon>Bacteria</taxon>
        <taxon>Thermotogati</taxon>
        <taxon>Deinococcota</taxon>
        <taxon>Deinococci</taxon>
        <taxon>Deinococcales</taxon>
        <taxon>Deinococcaceae</taxon>
        <taxon>Deinococcus</taxon>
    </lineage>
</organism>
<dbReference type="PANTHER" id="PTHR30146:SF109">
    <property type="entry name" value="HTH-TYPE TRANSCRIPTIONAL REGULATOR GALS"/>
    <property type="match status" value="1"/>
</dbReference>
<keyword evidence="1" id="KW-0805">Transcription regulation</keyword>
<dbReference type="InterPro" id="IPR028082">
    <property type="entry name" value="Peripla_BP_I"/>
</dbReference>
<dbReference type="PANTHER" id="PTHR30146">
    <property type="entry name" value="LACI-RELATED TRANSCRIPTIONAL REPRESSOR"/>
    <property type="match status" value="1"/>
</dbReference>
<dbReference type="CDD" id="cd06267">
    <property type="entry name" value="PBP1_LacI_sugar_binding-like"/>
    <property type="match status" value="1"/>
</dbReference>
<proteinExistence type="predicted"/>
<reference evidence="6" key="1">
    <citation type="journal article" date="2019" name="Int. J. Syst. Evol. Microbiol.">
        <title>The Global Catalogue of Microorganisms (GCM) 10K type strain sequencing project: providing services to taxonomists for standard genome sequencing and annotation.</title>
        <authorList>
            <consortium name="The Broad Institute Genomics Platform"/>
            <consortium name="The Broad Institute Genome Sequencing Center for Infectious Disease"/>
            <person name="Wu L."/>
            <person name="Ma J."/>
        </authorList>
    </citation>
    <scope>NUCLEOTIDE SEQUENCE [LARGE SCALE GENOMIC DNA]</scope>
    <source>
        <strain evidence="6">JCM 14370</strain>
    </source>
</reference>
<evidence type="ECO:0000313" key="6">
    <source>
        <dbReference type="Proteomes" id="UP000632222"/>
    </source>
</evidence>
<keyword evidence="6" id="KW-1185">Reference proteome</keyword>
<name>A0ABQ2CVU7_9DEIO</name>
<dbReference type="SMART" id="SM00354">
    <property type="entry name" value="HTH_LACI"/>
    <property type="match status" value="1"/>
</dbReference>
<dbReference type="EMBL" id="BMOD01000002">
    <property type="protein sequence ID" value="GGJ24545.1"/>
    <property type="molecule type" value="Genomic_DNA"/>
</dbReference>
<dbReference type="SUPFAM" id="SSF47413">
    <property type="entry name" value="lambda repressor-like DNA-binding domains"/>
    <property type="match status" value="1"/>
</dbReference>
<dbReference type="SUPFAM" id="SSF53822">
    <property type="entry name" value="Periplasmic binding protein-like I"/>
    <property type="match status" value="1"/>
</dbReference>
<comment type="caution">
    <text evidence="5">The sequence shown here is derived from an EMBL/GenBank/DDBJ whole genome shotgun (WGS) entry which is preliminary data.</text>
</comment>
<protein>
    <submittedName>
        <fullName evidence="5">Repressor</fullName>
    </submittedName>
</protein>
<dbReference type="Pfam" id="PF13377">
    <property type="entry name" value="Peripla_BP_3"/>
    <property type="match status" value="1"/>
</dbReference>
<dbReference type="PROSITE" id="PS50932">
    <property type="entry name" value="HTH_LACI_2"/>
    <property type="match status" value="1"/>
</dbReference>
<keyword evidence="3" id="KW-0804">Transcription</keyword>
<evidence type="ECO:0000256" key="1">
    <source>
        <dbReference type="ARBA" id="ARBA00023015"/>
    </source>
</evidence>
<dbReference type="Pfam" id="PF00356">
    <property type="entry name" value="LacI"/>
    <property type="match status" value="1"/>
</dbReference>
<sequence length="333" mass="36705">MSKRRITIKDVSALAGVSVSTVSRVLNASGPISEETRKAVMDAAAELKYQPNLLARGLVKNQLGGVGVLIPWLGGPFFCSFLEGVQDVIRDTPFRLVISSEQAQKAREHDALTYLLENDADGVIYYGDSLRPEDIAEINPQDKPVVLLGQPRTEAHPCVTIDDEVGAFLATRYLLDNGHRQIAHITGEASQHVTETRLGGYRRALSQAGVPFDGRLVFHADYTEQGGYRSVQQLLGRGVDFTAVFCSNDQMAIGAYQALREFNKRIPEDVSVVGFDDISFAQYMHPTLTTVRVPIRNMGSVAARMVIDLIEGREAEHPTLEAELVIRRSVKRL</sequence>
<evidence type="ECO:0000256" key="2">
    <source>
        <dbReference type="ARBA" id="ARBA00023125"/>
    </source>
</evidence>
<dbReference type="InterPro" id="IPR010982">
    <property type="entry name" value="Lambda_DNA-bd_dom_sf"/>
</dbReference>
<keyword evidence="2" id="KW-0238">DNA-binding</keyword>
<gene>
    <name evidence="5" type="ORF">GCM10008938_08330</name>
</gene>
<dbReference type="RefSeq" id="WP_189000308.1">
    <property type="nucleotide sequence ID" value="NZ_BMOD01000002.1"/>
</dbReference>
<accession>A0ABQ2CVU7</accession>
<dbReference type="PRINTS" id="PR00036">
    <property type="entry name" value="HTHLACI"/>
</dbReference>
<dbReference type="Gene3D" id="3.40.50.2300">
    <property type="match status" value="2"/>
</dbReference>
<dbReference type="CDD" id="cd01392">
    <property type="entry name" value="HTH_LacI"/>
    <property type="match status" value="1"/>
</dbReference>
<dbReference type="InterPro" id="IPR000843">
    <property type="entry name" value="HTH_LacI"/>
</dbReference>
<evidence type="ECO:0000259" key="4">
    <source>
        <dbReference type="PROSITE" id="PS50932"/>
    </source>
</evidence>
<dbReference type="Proteomes" id="UP000632222">
    <property type="component" value="Unassembled WGS sequence"/>
</dbReference>
<dbReference type="Gene3D" id="1.10.260.40">
    <property type="entry name" value="lambda repressor-like DNA-binding domains"/>
    <property type="match status" value="1"/>
</dbReference>
<dbReference type="InterPro" id="IPR046335">
    <property type="entry name" value="LacI/GalR-like_sensor"/>
</dbReference>
<feature type="domain" description="HTH lacI-type" evidence="4">
    <location>
        <begin position="6"/>
        <end position="60"/>
    </location>
</feature>
<evidence type="ECO:0000256" key="3">
    <source>
        <dbReference type="ARBA" id="ARBA00023163"/>
    </source>
</evidence>